<dbReference type="InterPro" id="IPR058637">
    <property type="entry name" value="YknX-like_C"/>
</dbReference>
<keyword evidence="2" id="KW-0175">Coiled coil</keyword>
<evidence type="ECO:0000256" key="2">
    <source>
        <dbReference type="SAM" id="Coils"/>
    </source>
</evidence>
<dbReference type="AlphaFoldDB" id="A0AAC8YJ47"/>
<reference evidence="6 7" key="1">
    <citation type="submission" date="2016-03" db="EMBL/GenBank/DDBJ databases">
        <title>Complete genome of Aminobacter aminovorans KCTC 2477.</title>
        <authorList>
            <person name="Kim K.M."/>
        </authorList>
    </citation>
    <scope>NUCLEOTIDE SEQUENCE [LARGE SCALE GENOMIC DNA]</scope>
    <source>
        <strain evidence="6 7">KCTC 2477</strain>
    </source>
</reference>
<feature type="chain" id="PRO_5042263549" evidence="3">
    <location>
        <begin position="35"/>
        <end position="394"/>
    </location>
</feature>
<comment type="similarity">
    <text evidence="1">Belongs to the membrane fusion protein (MFP) (TC 8.A.1) family.</text>
</comment>
<evidence type="ECO:0000256" key="3">
    <source>
        <dbReference type="SAM" id="SignalP"/>
    </source>
</evidence>
<dbReference type="Gene3D" id="2.40.30.170">
    <property type="match status" value="1"/>
</dbReference>
<accession>A0AAC8YJ47</accession>
<feature type="domain" description="YknX-like C-terminal permuted SH3-like" evidence="5">
    <location>
        <begin position="318"/>
        <end position="381"/>
    </location>
</feature>
<dbReference type="PANTHER" id="PTHR30469">
    <property type="entry name" value="MULTIDRUG RESISTANCE PROTEIN MDTA"/>
    <property type="match status" value="1"/>
</dbReference>
<evidence type="ECO:0000256" key="1">
    <source>
        <dbReference type="ARBA" id="ARBA00009477"/>
    </source>
</evidence>
<proteinExistence type="inferred from homology"/>
<dbReference type="NCBIfam" id="TIGR01730">
    <property type="entry name" value="RND_mfp"/>
    <property type="match status" value="1"/>
</dbReference>
<dbReference type="Gene3D" id="1.10.287.470">
    <property type="entry name" value="Helix hairpin bin"/>
    <property type="match status" value="1"/>
</dbReference>
<feature type="signal peptide" evidence="3">
    <location>
        <begin position="1"/>
        <end position="34"/>
    </location>
</feature>
<keyword evidence="3" id="KW-0732">Signal</keyword>
<evidence type="ECO:0000259" key="5">
    <source>
        <dbReference type="Pfam" id="PF25989"/>
    </source>
</evidence>
<feature type="coiled-coil region" evidence="2">
    <location>
        <begin position="117"/>
        <end position="144"/>
    </location>
</feature>
<dbReference type="Gene3D" id="2.40.50.100">
    <property type="match status" value="1"/>
</dbReference>
<dbReference type="InterPro" id="IPR006143">
    <property type="entry name" value="RND_pump_MFP"/>
</dbReference>
<dbReference type="GO" id="GO:0015562">
    <property type="term" value="F:efflux transmembrane transporter activity"/>
    <property type="evidence" value="ECO:0007669"/>
    <property type="project" value="TreeGrafter"/>
</dbReference>
<dbReference type="Proteomes" id="UP000075755">
    <property type="component" value="Chromosome"/>
</dbReference>
<dbReference type="EMBL" id="CP015005">
    <property type="protein sequence ID" value="AMS39295.1"/>
    <property type="molecule type" value="Genomic_DNA"/>
</dbReference>
<sequence length="394" mass="41446">MESLYQMTHHLHPRARIAAIAAALLVSAVMPAAADTAANAAAQGETAKRLVSTFVVASDMTEWTLSFTGVLAAREEVAVGAPFQEQRISSVEVEVGDRVEAGQILVRLDTAMRENQLHESQGRLARAKAALAQQQAKAAQALAALQRAMPLRQSGALSAQGYADRASTEAVEREGVALAQAEVDQAEAQLTESRRLVERNVVVAPVAGVVSERHANAGALTGGEPLIRLIRDGEVELAAEIPERELPQLAVGQTASVTLPGVAGRIPGKVRLISPKIDRETRLGVARIAFKTDTALFSGAFARAAIVVAKRKAIVIADSALVYGGKDKTSVFVVEDGKVDLRPVQTGMRNNGRLEIRAGLKDGDVVVAKSGASLRDGDEVATTDIGAKTGSVRP</sequence>
<dbReference type="SUPFAM" id="SSF111369">
    <property type="entry name" value="HlyD-like secretion proteins"/>
    <property type="match status" value="1"/>
</dbReference>
<dbReference type="Gene3D" id="2.40.420.20">
    <property type="match status" value="1"/>
</dbReference>
<gene>
    <name evidence="6" type="ORF">AA2016_0355</name>
</gene>
<dbReference type="InterPro" id="IPR058792">
    <property type="entry name" value="Beta-barrel_RND_2"/>
</dbReference>
<evidence type="ECO:0000259" key="4">
    <source>
        <dbReference type="Pfam" id="PF25954"/>
    </source>
</evidence>
<dbReference type="Pfam" id="PF25989">
    <property type="entry name" value="YknX_C"/>
    <property type="match status" value="1"/>
</dbReference>
<dbReference type="GO" id="GO:1990281">
    <property type="term" value="C:efflux pump complex"/>
    <property type="evidence" value="ECO:0007669"/>
    <property type="project" value="TreeGrafter"/>
</dbReference>
<evidence type="ECO:0000313" key="7">
    <source>
        <dbReference type="Proteomes" id="UP000075755"/>
    </source>
</evidence>
<dbReference type="Pfam" id="PF25954">
    <property type="entry name" value="Beta-barrel_RND_2"/>
    <property type="match status" value="1"/>
</dbReference>
<name>A0AAC8YJ47_AMIAI</name>
<dbReference type="KEGG" id="aak:AA2016_0355"/>
<dbReference type="PANTHER" id="PTHR30469:SF15">
    <property type="entry name" value="HLYD FAMILY OF SECRETION PROTEINS"/>
    <property type="match status" value="1"/>
</dbReference>
<organism evidence="6 7">
    <name type="scientific">Aminobacter aminovorans</name>
    <name type="common">Chelatobacter heintzii</name>
    <dbReference type="NCBI Taxonomy" id="83263"/>
    <lineage>
        <taxon>Bacteria</taxon>
        <taxon>Pseudomonadati</taxon>
        <taxon>Pseudomonadota</taxon>
        <taxon>Alphaproteobacteria</taxon>
        <taxon>Hyphomicrobiales</taxon>
        <taxon>Phyllobacteriaceae</taxon>
        <taxon>Aminobacter</taxon>
    </lineage>
</organism>
<feature type="domain" description="CusB-like beta-barrel" evidence="4">
    <location>
        <begin position="237"/>
        <end position="306"/>
    </location>
</feature>
<evidence type="ECO:0000313" key="6">
    <source>
        <dbReference type="EMBL" id="AMS39295.1"/>
    </source>
</evidence>
<protein>
    <submittedName>
        <fullName evidence="6">Efflux transporter, RND family, MFP subunit</fullName>
    </submittedName>
</protein>